<reference evidence="10" key="1">
    <citation type="journal article" date="2011" name="Stand. Genomic Sci.">
        <title>Non-contiguous finished genome sequence of the opportunistic oral pathogen Prevotella multisaccharivorax type strain (PPPA20).</title>
        <authorList>
            <person name="Pati A."/>
            <person name="Gronow S."/>
            <person name="Lu M."/>
            <person name="Lapidus A."/>
            <person name="Nolan M."/>
            <person name="Lucas S."/>
            <person name="Hammon N."/>
            <person name="Deshpande S."/>
            <person name="Cheng J.F."/>
            <person name="Tapia R."/>
            <person name="Han C."/>
            <person name="Goodwin L."/>
            <person name="Pitluck S."/>
            <person name="Liolios K."/>
            <person name="Pagani I."/>
            <person name="Mavromatis K."/>
            <person name="Mikhailova N."/>
            <person name="Huntemann M."/>
            <person name="Chen A."/>
            <person name="Palaniappan K."/>
            <person name="Land M."/>
            <person name="Hauser L."/>
            <person name="Detter J.C."/>
            <person name="Brambilla E.M."/>
            <person name="Rohde M."/>
            <person name="Goker M."/>
            <person name="Woyke T."/>
            <person name="Bristow J."/>
            <person name="Eisen J.A."/>
            <person name="Markowitz V."/>
            <person name="Hugenholtz P."/>
            <person name="Kyrpides N.C."/>
            <person name="Klenk H.P."/>
            <person name="Ivanova N."/>
        </authorList>
    </citation>
    <scope>NUCLEOTIDE SEQUENCE [LARGE SCALE GENOMIC DNA]</scope>
    <source>
        <strain evidence="10">DSM 17128</strain>
    </source>
</reference>
<evidence type="ECO:0000256" key="3">
    <source>
        <dbReference type="ARBA" id="ARBA00007275"/>
    </source>
</evidence>
<dbReference type="CDD" id="cd03424">
    <property type="entry name" value="NUDIX_ADPRase_Nudt5_UGPPase_Nudt14"/>
    <property type="match status" value="1"/>
</dbReference>
<dbReference type="GO" id="GO:0005829">
    <property type="term" value="C:cytosol"/>
    <property type="evidence" value="ECO:0007669"/>
    <property type="project" value="TreeGrafter"/>
</dbReference>
<dbReference type="EMBL" id="GL945017">
    <property type="protein sequence ID" value="EGN57975.1"/>
    <property type="molecule type" value="Genomic_DNA"/>
</dbReference>
<evidence type="ECO:0000256" key="5">
    <source>
        <dbReference type="ARBA" id="ARBA00022801"/>
    </source>
</evidence>
<dbReference type="Gene3D" id="3.90.79.10">
    <property type="entry name" value="Nucleoside Triphosphate Pyrophosphohydrolase"/>
    <property type="match status" value="1"/>
</dbReference>
<dbReference type="SUPFAM" id="SSF55811">
    <property type="entry name" value="Nudix"/>
    <property type="match status" value="1"/>
</dbReference>
<dbReference type="PANTHER" id="PTHR11839:SF18">
    <property type="entry name" value="NUDIX HYDROLASE DOMAIN-CONTAINING PROTEIN"/>
    <property type="match status" value="1"/>
</dbReference>
<organism evidence="9 10">
    <name type="scientific">Hallella multisaccharivorax DSM 17128</name>
    <dbReference type="NCBI Taxonomy" id="688246"/>
    <lineage>
        <taxon>Bacteria</taxon>
        <taxon>Pseudomonadati</taxon>
        <taxon>Bacteroidota</taxon>
        <taxon>Bacteroidia</taxon>
        <taxon>Bacteroidales</taxon>
        <taxon>Prevotellaceae</taxon>
        <taxon>Hallella</taxon>
    </lineage>
</organism>
<evidence type="ECO:0000256" key="1">
    <source>
        <dbReference type="ARBA" id="ARBA00000847"/>
    </source>
</evidence>
<dbReference type="OrthoDB" id="9806150at2"/>
<dbReference type="GO" id="GO:0016787">
    <property type="term" value="F:hydrolase activity"/>
    <property type="evidence" value="ECO:0007669"/>
    <property type="project" value="UniProtKB-KW"/>
</dbReference>
<proteinExistence type="inferred from homology"/>
<dbReference type="InterPro" id="IPR000086">
    <property type="entry name" value="NUDIX_hydrolase_dom"/>
</dbReference>
<evidence type="ECO:0000256" key="2">
    <source>
        <dbReference type="ARBA" id="ARBA00001946"/>
    </source>
</evidence>
<dbReference type="RefSeq" id="WP_007575889.1">
    <property type="nucleotide sequence ID" value="NZ_BPTS01000002.1"/>
</dbReference>
<dbReference type="AlphaFoldDB" id="F8NBL3"/>
<dbReference type="Proteomes" id="UP000002772">
    <property type="component" value="Unassembled WGS sequence"/>
</dbReference>
<sequence>MSIKLKRSDEEMRWKTISSEYVVKEPWMTVRKDKMMLPDGRIKDDYWSLEYPDWINVIAITKDGKYLFERQYRHGLDVVEWEIPAGVIEKREEPMAAAKRELMEETGFGGGEWEPFMNLCPNPGTNNNIAHTFLARGVEHAGAQHFDANEDLDVYLLTAEEVRGILERGEIMQALMAAPLWKLVATLRR</sequence>
<evidence type="ECO:0000256" key="6">
    <source>
        <dbReference type="ARBA" id="ARBA00032162"/>
    </source>
</evidence>
<comment type="cofactor">
    <cofactor evidence="2">
        <name>Mg(2+)</name>
        <dbReference type="ChEBI" id="CHEBI:18420"/>
    </cofactor>
</comment>
<comment type="similarity">
    <text evidence="3">Belongs to the Nudix hydrolase family. NudK subfamily.</text>
</comment>
<dbReference type="InterPro" id="IPR020084">
    <property type="entry name" value="NUDIX_hydrolase_CS"/>
</dbReference>
<name>F8NBL3_9BACT</name>
<keyword evidence="5 9" id="KW-0378">Hydrolase</keyword>
<evidence type="ECO:0000259" key="8">
    <source>
        <dbReference type="PROSITE" id="PS51462"/>
    </source>
</evidence>
<keyword evidence="10" id="KW-1185">Reference proteome</keyword>
<dbReference type="GO" id="GO:0019693">
    <property type="term" value="P:ribose phosphate metabolic process"/>
    <property type="evidence" value="ECO:0007669"/>
    <property type="project" value="TreeGrafter"/>
</dbReference>
<evidence type="ECO:0000256" key="7">
    <source>
        <dbReference type="ARBA" id="ARBA00032272"/>
    </source>
</evidence>
<comment type="catalytic activity">
    <reaction evidence="1">
        <text>GDP-alpha-D-mannose + H2O = alpha-D-mannose 1-phosphate + GMP + 2 H(+)</text>
        <dbReference type="Rhea" id="RHEA:27978"/>
        <dbReference type="ChEBI" id="CHEBI:15377"/>
        <dbReference type="ChEBI" id="CHEBI:15378"/>
        <dbReference type="ChEBI" id="CHEBI:57527"/>
        <dbReference type="ChEBI" id="CHEBI:58115"/>
        <dbReference type="ChEBI" id="CHEBI:58409"/>
    </reaction>
</comment>
<gene>
    <name evidence="9" type="ORF">Premu_2621</name>
</gene>
<dbReference type="STRING" id="688246.Premu_2621"/>
<evidence type="ECO:0000313" key="10">
    <source>
        <dbReference type="Proteomes" id="UP000002772"/>
    </source>
</evidence>
<accession>F8NBL3</accession>
<dbReference type="Pfam" id="PF00293">
    <property type="entry name" value="NUDIX"/>
    <property type="match status" value="1"/>
</dbReference>
<evidence type="ECO:0000256" key="4">
    <source>
        <dbReference type="ARBA" id="ARBA00016377"/>
    </source>
</evidence>
<dbReference type="PROSITE" id="PS51462">
    <property type="entry name" value="NUDIX"/>
    <property type="match status" value="1"/>
</dbReference>
<dbReference type="HOGENOM" id="CLU_062658_8_0_10"/>
<dbReference type="GO" id="GO:0006753">
    <property type="term" value="P:nucleoside phosphate metabolic process"/>
    <property type="evidence" value="ECO:0007669"/>
    <property type="project" value="TreeGrafter"/>
</dbReference>
<protein>
    <recommendedName>
        <fullName evidence="4">GDP-mannose pyrophosphatase</fullName>
    </recommendedName>
    <alternativeName>
        <fullName evidence="6">GDP-mannose hydrolase</fullName>
    </alternativeName>
    <alternativeName>
        <fullName evidence="7">GDPMK</fullName>
    </alternativeName>
</protein>
<dbReference type="PANTHER" id="PTHR11839">
    <property type="entry name" value="UDP/ADP-SUGAR PYROPHOSPHATASE"/>
    <property type="match status" value="1"/>
</dbReference>
<evidence type="ECO:0000313" key="9">
    <source>
        <dbReference type="EMBL" id="EGN57975.1"/>
    </source>
</evidence>
<dbReference type="eggNOG" id="COG0494">
    <property type="taxonomic scope" value="Bacteria"/>
</dbReference>
<dbReference type="InterPro" id="IPR015797">
    <property type="entry name" value="NUDIX_hydrolase-like_dom_sf"/>
</dbReference>
<dbReference type="PROSITE" id="PS00893">
    <property type="entry name" value="NUDIX_BOX"/>
    <property type="match status" value="1"/>
</dbReference>
<feature type="domain" description="Nudix hydrolase" evidence="8">
    <location>
        <begin position="50"/>
        <end position="179"/>
    </location>
</feature>